<organism evidence="3 4">
    <name type="scientific">Symbiodinium microadriaticum</name>
    <name type="common">Dinoflagellate</name>
    <name type="synonym">Zooxanthella microadriatica</name>
    <dbReference type="NCBI Taxonomy" id="2951"/>
    <lineage>
        <taxon>Eukaryota</taxon>
        <taxon>Sar</taxon>
        <taxon>Alveolata</taxon>
        <taxon>Dinophyceae</taxon>
        <taxon>Suessiales</taxon>
        <taxon>Symbiodiniaceae</taxon>
        <taxon>Symbiodinium</taxon>
    </lineage>
</organism>
<evidence type="ECO:0000313" key="4">
    <source>
        <dbReference type="Proteomes" id="UP000186817"/>
    </source>
</evidence>
<proteinExistence type="predicted"/>
<comment type="caution">
    <text evidence="3">The sequence shown here is derived from an EMBL/GenBank/DDBJ whole genome shotgun (WGS) entry which is preliminary data.</text>
</comment>
<feature type="transmembrane region" description="Helical" evidence="2">
    <location>
        <begin position="290"/>
        <end position="312"/>
    </location>
</feature>
<feature type="compositionally biased region" description="Gly residues" evidence="1">
    <location>
        <begin position="587"/>
        <end position="596"/>
    </location>
</feature>
<evidence type="ECO:0000256" key="1">
    <source>
        <dbReference type="SAM" id="MobiDB-lite"/>
    </source>
</evidence>
<evidence type="ECO:0000313" key="3">
    <source>
        <dbReference type="EMBL" id="OLP81672.1"/>
    </source>
</evidence>
<dbReference type="AlphaFoldDB" id="A0A1Q9CFH4"/>
<keyword evidence="2" id="KW-0472">Membrane</keyword>
<feature type="region of interest" description="Disordered" evidence="1">
    <location>
        <begin position="76"/>
        <end position="109"/>
    </location>
</feature>
<protein>
    <submittedName>
        <fullName evidence="3">Uncharacterized protein</fullName>
    </submittedName>
</protein>
<feature type="compositionally biased region" description="Acidic residues" evidence="1">
    <location>
        <begin position="602"/>
        <end position="630"/>
    </location>
</feature>
<feature type="compositionally biased region" description="Basic and acidic residues" evidence="1">
    <location>
        <begin position="81"/>
        <end position="104"/>
    </location>
</feature>
<dbReference type="OrthoDB" id="444577at2759"/>
<accession>A0A1Q9CFH4</accession>
<dbReference type="Proteomes" id="UP000186817">
    <property type="component" value="Unassembled WGS sequence"/>
</dbReference>
<feature type="transmembrane region" description="Helical" evidence="2">
    <location>
        <begin position="317"/>
        <end position="334"/>
    </location>
</feature>
<gene>
    <name evidence="3" type="ORF">AK812_SmicGene37756</name>
</gene>
<reference evidence="3 4" key="1">
    <citation type="submission" date="2016-02" db="EMBL/GenBank/DDBJ databases">
        <title>Genome analysis of coral dinoflagellate symbionts highlights evolutionary adaptations to a symbiotic lifestyle.</title>
        <authorList>
            <person name="Aranda M."/>
            <person name="Li Y."/>
            <person name="Liew Y.J."/>
            <person name="Baumgarten S."/>
            <person name="Simakov O."/>
            <person name="Wilson M."/>
            <person name="Piel J."/>
            <person name="Ashoor H."/>
            <person name="Bougouffa S."/>
            <person name="Bajic V.B."/>
            <person name="Ryu T."/>
            <person name="Ravasi T."/>
            <person name="Bayer T."/>
            <person name="Micklem G."/>
            <person name="Kim H."/>
            <person name="Bhak J."/>
            <person name="Lajeunesse T.C."/>
            <person name="Voolstra C.R."/>
        </authorList>
    </citation>
    <scope>NUCLEOTIDE SEQUENCE [LARGE SCALE GENOMIC DNA]</scope>
    <source>
        <strain evidence="3 4">CCMP2467</strain>
    </source>
</reference>
<keyword evidence="4" id="KW-1185">Reference proteome</keyword>
<feature type="region of interest" description="Disordered" evidence="1">
    <location>
        <begin position="557"/>
        <end position="630"/>
    </location>
</feature>
<dbReference type="EMBL" id="LSRX01001258">
    <property type="protein sequence ID" value="OLP81672.1"/>
    <property type="molecule type" value="Genomic_DNA"/>
</dbReference>
<keyword evidence="2" id="KW-0812">Transmembrane</keyword>
<sequence>MRRWEQAGQALHEDPIPPRRRLGQFALSAASAQLHPLGAKLAAGGSTRARARAAFLEVAAPHLKLSSFKRLTAEEREDLEEMKTSRFEREAEEHENKDHREHKAGAAADGDNGAVVPLPGFLTAVPGVSSVASSSYVLSAYEYAKENPMMTAWTVGTAAFSAAASAFRSVYDYFYPPQDEGWFGGWDAGLLSGGAVAAGGWFGSSASAAPSSSSWFGGGSAAASSDASASSGGWFGFGSAAPAAAGAGGAAGAAAGGWFGGLFGGSSGEDKGQAVLFEQCGCVSVGVGRWLLQACLVAALACAVCVAVLILLLSESLVLFIVTLSVSGFLFASMKFCLRPWAWLGVDSHLPILFDLQSSGLEVGTWDHCFLRRKSWPAAALRDLRVYKETVDSLGESADSEPVPISSSQKVSAELPQCCDATKACFGSCWRSCCSGGSGGFLVSGVFLGAKVESKVVRLTRDVWTLKEVEQLLVLAQQGRQLLGLPEQAPVDLENASEQVQVVDVECIPVTCVMGKEDGLPTIREDTILRDSTEASVLPMFSKEASEVADERCMPTVRSGALAPRPKTKSQAKVQDLLAASSSRSAGGAGGAGGGETAVSEGQEEGLFDLEGELDMDLGDGDDEGACEQQ</sequence>
<keyword evidence="2" id="KW-1133">Transmembrane helix</keyword>
<evidence type="ECO:0000256" key="2">
    <source>
        <dbReference type="SAM" id="Phobius"/>
    </source>
</evidence>
<name>A0A1Q9CFH4_SYMMI</name>